<dbReference type="SUPFAM" id="SSF51998">
    <property type="entry name" value="PFL-like glycyl radical enzymes"/>
    <property type="match status" value="1"/>
</dbReference>
<dbReference type="EMBL" id="CYZU01000038">
    <property type="protein sequence ID" value="CUO85020.1"/>
    <property type="molecule type" value="Genomic_DNA"/>
</dbReference>
<keyword evidence="2 6" id="KW-0456">Lyase</keyword>
<dbReference type="PROSITE" id="PS51149">
    <property type="entry name" value="GLY_RADICAL_2"/>
    <property type="match status" value="1"/>
</dbReference>
<dbReference type="Pfam" id="PF01228">
    <property type="entry name" value="Gly_radical"/>
    <property type="match status" value="1"/>
</dbReference>
<evidence type="ECO:0000259" key="4">
    <source>
        <dbReference type="PROSITE" id="PS51149"/>
    </source>
</evidence>
<dbReference type="OrthoDB" id="9803969at2"/>
<evidence type="ECO:0000313" key="7">
    <source>
        <dbReference type="Proteomes" id="UP000095544"/>
    </source>
</evidence>
<dbReference type="PANTHER" id="PTHR43641">
    <property type="entry name" value="FORMATE ACETYLTRANSFERASE 3-RELATED"/>
    <property type="match status" value="1"/>
</dbReference>
<name>A0A174IJ31_9FIRM</name>
<dbReference type="EC" id="4.1.1.83" evidence="6"/>
<dbReference type="Proteomes" id="UP000095544">
    <property type="component" value="Unassembled WGS sequence"/>
</dbReference>
<sequence length="746" mass="84405">MEENLSYQISTKPVRSKRIDELYRYITSFESGICIERGKYLTEFYETEPDLPNVLKRARAIEHVLKNMSIYMMPGSLFAGNQSSKPRWAPIFPEFEVEWMEEEFIKGNPYFPDTRPADRYVLRKEDLDDIRHICDWWKGKTHVDRLRSRLPKEALLTHYEIKAADIGAYFQGGDGHFATAHEWLINHGLEEIMNLAEQGLDHLDWKNDPEAVKKKDFYEAAIVTAKSVIHYAARYAELAAGMAVKEADPARKKELEEIAEMCTHVPAKPARTFKEALQFIIITHICLHIEDNGVGISFGRFDQFMYPFYKKDIAEGLLDREHAVEMVENFFLQIYTSNKVRSWQDTDYFRGVPMFQNLTIGGQDPVRKCDATNELSYICLDAIYHTRIPQPSLTVRFHKNTPFEFKMKTAEVVRLGTGLPSIFNDETYIPALLNRGYELNDAYNYCIIGCVEPGPAGLLGGRTGGAWLNCTKALEMSLYNGTDPRTGICLHPNKNGKNLASFENFEEVKEAYKDQLRYYIKMEAILENTIDQLWEEHMNEPMTSVFGCPTTTLERGKTFKQGGAKYDFTGQQTIGTANIANSLYAVKKLVFDDKKLTGAQLKHALETNFQDMESRPTGPQIQALCKGVEKYGNDIDEVDELAREMLAFTANELCSYKNTRYGRGPIGGTLHCSTSTVSSNTPFGKVCGATPDGREAYTAVADGQSPMKGTDTSGPTAAIRSVSKINNILLSCGSLYNLKFNPSDLY</sequence>
<evidence type="ECO:0000256" key="2">
    <source>
        <dbReference type="ARBA" id="ARBA00023239"/>
    </source>
</evidence>
<dbReference type="Pfam" id="PF02901">
    <property type="entry name" value="PFL-like"/>
    <property type="match status" value="1"/>
</dbReference>
<protein>
    <submittedName>
        <fullName evidence="6">4-hydroxyphenylacetate decarboxylase large subunit</fullName>
        <ecNumber evidence="6">4.1.1.83</ecNumber>
    </submittedName>
</protein>
<gene>
    <name evidence="6" type="primary">hpdB_6</name>
    <name evidence="6" type="ORF">ERS852491_03508</name>
</gene>
<feature type="domain" description="PFL" evidence="5">
    <location>
        <begin position="17"/>
        <end position="695"/>
    </location>
</feature>
<evidence type="ECO:0000313" key="6">
    <source>
        <dbReference type="EMBL" id="CUO85020.1"/>
    </source>
</evidence>
<dbReference type="Gene3D" id="3.20.70.20">
    <property type="match status" value="1"/>
</dbReference>
<dbReference type="InterPro" id="IPR001150">
    <property type="entry name" value="Gly_radical"/>
</dbReference>
<dbReference type="GO" id="GO:0043722">
    <property type="term" value="F:4-hydroxyphenylacetate decarboxylase activity"/>
    <property type="evidence" value="ECO:0007669"/>
    <property type="project" value="UniProtKB-EC"/>
</dbReference>
<evidence type="ECO:0000256" key="3">
    <source>
        <dbReference type="PROSITE-ProRule" id="PRU00493"/>
    </source>
</evidence>
<proteinExistence type="predicted"/>
<dbReference type="InterPro" id="IPR051215">
    <property type="entry name" value="GRE"/>
</dbReference>
<dbReference type="PROSITE" id="PS51554">
    <property type="entry name" value="PFL"/>
    <property type="match status" value="1"/>
</dbReference>
<accession>A0A174IJ31</accession>
<dbReference type="PANTHER" id="PTHR43641:SF2">
    <property type="entry name" value="DEHYDRATASE YBIW-RELATED"/>
    <property type="match status" value="1"/>
</dbReference>
<reference evidence="6 7" key="1">
    <citation type="submission" date="2015-09" db="EMBL/GenBank/DDBJ databases">
        <authorList>
            <consortium name="Pathogen Informatics"/>
        </authorList>
    </citation>
    <scope>NUCLEOTIDE SEQUENCE [LARGE SCALE GENOMIC DNA]</scope>
    <source>
        <strain evidence="6 7">2789STDY5834876</strain>
    </source>
</reference>
<dbReference type="AlphaFoldDB" id="A0A174IJ31"/>
<feature type="domain" description="Glycine radical" evidence="4">
    <location>
        <begin position="702"/>
        <end position="746"/>
    </location>
</feature>
<dbReference type="STRING" id="39482.ERS852491_03508"/>
<keyword evidence="1" id="KW-0556">Organic radical</keyword>
<evidence type="ECO:0000256" key="1">
    <source>
        <dbReference type="ARBA" id="ARBA00022818"/>
    </source>
</evidence>
<organism evidence="6 7">
    <name type="scientific">Faecalicatena contorta</name>
    <dbReference type="NCBI Taxonomy" id="39482"/>
    <lineage>
        <taxon>Bacteria</taxon>
        <taxon>Bacillati</taxon>
        <taxon>Bacillota</taxon>
        <taxon>Clostridia</taxon>
        <taxon>Lachnospirales</taxon>
        <taxon>Lachnospiraceae</taxon>
        <taxon>Faecalicatena</taxon>
    </lineage>
</organism>
<comment type="caution">
    <text evidence="3">Lacks conserved residue(s) required for the propagation of feature annotation.</text>
</comment>
<dbReference type="InterPro" id="IPR004184">
    <property type="entry name" value="PFL_dom"/>
</dbReference>
<dbReference type="GO" id="GO:0005829">
    <property type="term" value="C:cytosol"/>
    <property type="evidence" value="ECO:0007669"/>
    <property type="project" value="TreeGrafter"/>
</dbReference>
<evidence type="ECO:0000259" key="5">
    <source>
        <dbReference type="PROSITE" id="PS51554"/>
    </source>
</evidence>